<evidence type="ECO:0000313" key="2">
    <source>
        <dbReference type="EMBL" id="NKQ53626.1"/>
    </source>
</evidence>
<organism evidence="2 3">
    <name type="scientific">Amycolatopsis acididurans</name>
    <dbReference type="NCBI Taxonomy" id="2724524"/>
    <lineage>
        <taxon>Bacteria</taxon>
        <taxon>Bacillati</taxon>
        <taxon>Actinomycetota</taxon>
        <taxon>Actinomycetes</taxon>
        <taxon>Pseudonocardiales</taxon>
        <taxon>Pseudonocardiaceae</taxon>
        <taxon>Amycolatopsis</taxon>
    </lineage>
</organism>
<dbReference type="NCBIfam" id="TIGR03083">
    <property type="entry name" value="maleylpyruvate isomerase family mycothiol-dependent enzyme"/>
    <property type="match status" value="1"/>
</dbReference>
<dbReference type="InterPro" id="IPR034660">
    <property type="entry name" value="DinB/YfiT-like"/>
</dbReference>
<reference evidence="2 3" key="1">
    <citation type="submission" date="2020-04" db="EMBL/GenBank/DDBJ databases">
        <title>Novel species.</title>
        <authorList>
            <person name="Teo W.F.A."/>
            <person name="Lipun K."/>
            <person name="Srisuk N."/>
            <person name="Duangmal K."/>
        </authorList>
    </citation>
    <scope>NUCLEOTIDE SEQUENCE [LARGE SCALE GENOMIC DNA]</scope>
    <source>
        <strain evidence="2 3">K13G38</strain>
    </source>
</reference>
<dbReference type="InterPro" id="IPR017517">
    <property type="entry name" value="Maleyloyr_isom"/>
</dbReference>
<proteinExistence type="predicted"/>
<evidence type="ECO:0000259" key="1">
    <source>
        <dbReference type="Pfam" id="PF11716"/>
    </source>
</evidence>
<gene>
    <name evidence="2" type="ORF">HFP15_12130</name>
</gene>
<feature type="domain" description="Mycothiol-dependent maleylpyruvate isomerase metal-binding" evidence="1">
    <location>
        <begin position="11"/>
        <end position="130"/>
    </location>
</feature>
<dbReference type="EMBL" id="JAAXLS010000006">
    <property type="protein sequence ID" value="NKQ53626.1"/>
    <property type="molecule type" value="Genomic_DNA"/>
</dbReference>
<dbReference type="InterPro" id="IPR017520">
    <property type="entry name" value="CHP03086"/>
</dbReference>
<sequence length="197" mass="21272">MEGIIDRFVTAGAGFERLLRSVRPGQWASPTPCSEWNVRRLVNHVARGNLNYVALLEGGTGAEFLRMRDLDALGGDPVATYAASVRNCAEAFARPGVLERTLDYPLGPVSGGQALAVRTTDTVIHTWDLARALGAGERLDPGLVAWIDDHLDEIYAGLAETPVADGTTHRFFAAPPATLTADASRQSRLLHRMGRKP</sequence>
<dbReference type="SUPFAM" id="SSF109854">
    <property type="entry name" value="DinB/YfiT-like putative metalloenzymes"/>
    <property type="match status" value="1"/>
</dbReference>
<protein>
    <submittedName>
        <fullName evidence="2">TIGR03086 family protein</fullName>
    </submittedName>
</protein>
<comment type="caution">
    <text evidence="2">The sequence shown here is derived from an EMBL/GenBank/DDBJ whole genome shotgun (WGS) entry which is preliminary data.</text>
</comment>
<keyword evidence="3" id="KW-1185">Reference proteome</keyword>
<accession>A0ABX1J5N5</accession>
<name>A0ABX1J5N5_9PSEU</name>
<dbReference type="Proteomes" id="UP000715441">
    <property type="component" value="Unassembled WGS sequence"/>
</dbReference>
<dbReference type="Pfam" id="PF11716">
    <property type="entry name" value="MDMPI_N"/>
    <property type="match status" value="1"/>
</dbReference>
<dbReference type="InterPro" id="IPR024344">
    <property type="entry name" value="MDMPI_metal-binding"/>
</dbReference>
<evidence type="ECO:0000313" key="3">
    <source>
        <dbReference type="Proteomes" id="UP000715441"/>
    </source>
</evidence>
<dbReference type="RefSeq" id="WP_168514746.1">
    <property type="nucleotide sequence ID" value="NZ_JAAXLS010000006.1"/>
</dbReference>
<dbReference type="NCBIfam" id="TIGR03086">
    <property type="entry name" value="TIGR03086 family metal-binding protein"/>
    <property type="match status" value="1"/>
</dbReference>
<dbReference type="Gene3D" id="1.20.120.450">
    <property type="entry name" value="dinb family like domain"/>
    <property type="match status" value="1"/>
</dbReference>